<organism evidence="2 3">
    <name type="scientific">Mytilus coruscus</name>
    <name type="common">Sea mussel</name>
    <dbReference type="NCBI Taxonomy" id="42192"/>
    <lineage>
        <taxon>Eukaryota</taxon>
        <taxon>Metazoa</taxon>
        <taxon>Spiralia</taxon>
        <taxon>Lophotrochozoa</taxon>
        <taxon>Mollusca</taxon>
        <taxon>Bivalvia</taxon>
        <taxon>Autobranchia</taxon>
        <taxon>Pteriomorphia</taxon>
        <taxon>Mytilida</taxon>
        <taxon>Mytiloidea</taxon>
        <taxon>Mytilidae</taxon>
        <taxon>Mytilinae</taxon>
        <taxon>Mytilus</taxon>
    </lineage>
</organism>
<reference evidence="2 3" key="1">
    <citation type="submission" date="2020-06" db="EMBL/GenBank/DDBJ databases">
        <authorList>
            <person name="Li R."/>
            <person name="Bekaert M."/>
        </authorList>
    </citation>
    <scope>NUCLEOTIDE SEQUENCE [LARGE SCALE GENOMIC DNA]</scope>
    <source>
        <strain evidence="3">wild</strain>
    </source>
</reference>
<dbReference type="SUPFAM" id="SSF50249">
    <property type="entry name" value="Nucleic acid-binding proteins"/>
    <property type="match status" value="1"/>
</dbReference>
<dbReference type="Proteomes" id="UP000507470">
    <property type="component" value="Unassembled WGS sequence"/>
</dbReference>
<name>A0A6J8DEB4_MYTCO</name>
<evidence type="ECO:0000313" key="2">
    <source>
        <dbReference type="EMBL" id="CAC5406345.1"/>
    </source>
</evidence>
<evidence type="ECO:0000313" key="3">
    <source>
        <dbReference type="Proteomes" id="UP000507470"/>
    </source>
</evidence>
<protein>
    <recommendedName>
        <fullName evidence="1">DUF6570 domain-containing protein</fullName>
    </recommendedName>
</protein>
<gene>
    <name evidence="2" type="ORF">MCOR_39927</name>
</gene>
<accession>A0A6J8DEB4</accession>
<feature type="domain" description="DUF6570" evidence="1">
    <location>
        <begin position="8"/>
        <end position="88"/>
    </location>
</feature>
<dbReference type="OrthoDB" id="6150653at2759"/>
<sequence length="532" mass="60276">MTLIVLPRGQYAEKGLVLNLPSNVQTIATQLPKSTQNVDILLIKYMHNQDLNVANDNLKHFASASKIALALQWLKENNKHYVDLFINEIDSLNQPSYMHNISDVMFDLEPFATTPSDSTLPDTNITKYLKTGSIDVPHINAKPVNVYDLECGEEMAFSWLFPRGAYGYNFELALQNTDYDNARQTRNFMDNMRRDPLMTAIHFEHRFKSLMKHIIKSGPEPLVQVEQYNQIELKKLKSSIFIVKALHYFNSSDQNALGEVPDEFIPSSDSDAGGLVETDQDVIIPPLPEESPKDGQNLSLHSAIKSPSKSVVTGNIVKVSPIKHVQEGTLPVKSIILKDKTATAKICLFGKNAELDYQKWNMVEVSAVYPKAYYNVTQLTSTSTTKCQFLPPDEEIELLNGDENNKWKVDPDFKKQTADEEQHIQLTDIVGVDLYDVCGNDACRNKKMKDNSCPTCHETETKGSKYFKVVFMYKTEKKEDQKITLFKNTVANILKIEVFYNLKQELIQSLIEKLTIKCIASISANNALYNIK</sequence>
<dbReference type="InterPro" id="IPR046700">
    <property type="entry name" value="DUF6570"/>
</dbReference>
<keyword evidence="3" id="KW-1185">Reference proteome</keyword>
<dbReference type="InterPro" id="IPR012340">
    <property type="entry name" value="NA-bd_OB-fold"/>
</dbReference>
<dbReference type="EMBL" id="CACVKT020007205">
    <property type="protein sequence ID" value="CAC5406345.1"/>
    <property type="molecule type" value="Genomic_DNA"/>
</dbReference>
<dbReference type="Pfam" id="PF20209">
    <property type="entry name" value="DUF6570"/>
    <property type="match status" value="1"/>
</dbReference>
<dbReference type="Gene3D" id="2.40.50.140">
    <property type="entry name" value="Nucleic acid-binding proteins"/>
    <property type="match status" value="1"/>
</dbReference>
<proteinExistence type="predicted"/>
<dbReference type="AlphaFoldDB" id="A0A6J8DEB4"/>
<evidence type="ECO:0000259" key="1">
    <source>
        <dbReference type="Pfam" id="PF20209"/>
    </source>
</evidence>